<dbReference type="AlphaFoldDB" id="A0A2I9CSR5"/>
<accession>A0A2I9CSR5</accession>
<dbReference type="PANTHER" id="PTHR42818:SF1">
    <property type="entry name" value="SULFOPYRUVATE DECARBOXYLASE"/>
    <property type="match status" value="1"/>
</dbReference>
<evidence type="ECO:0000256" key="2">
    <source>
        <dbReference type="ARBA" id="ARBA00023239"/>
    </source>
</evidence>
<comment type="caution">
    <text evidence="4">The sequence shown here is derived from an EMBL/GenBank/DDBJ whole genome shotgun (WGS) entry which is preliminary data.</text>
</comment>
<name>A0A2I9CSR5_9DEIO</name>
<feature type="domain" description="Thiamine pyrophosphate enzyme TPP-binding" evidence="3">
    <location>
        <begin position="40"/>
        <end position="161"/>
    </location>
</feature>
<protein>
    <submittedName>
        <fullName evidence="4">Putative thiamine pyrophosphate enzyme</fullName>
    </submittedName>
</protein>
<dbReference type="EMBL" id="BFAG01000002">
    <property type="protein sequence ID" value="GBF04729.1"/>
    <property type="molecule type" value="Genomic_DNA"/>
</dbReference>
<reference evidence="5" key="1">
    <citation type="submission" date="2018-01" db="EMBL/GenBank/DDBJ databases">
        <title>Draft Genome Sequence of the Radioresistant Bacterium Deinococcus aerius TR0125, Isolated from the Higher Atmosphere above Japan.</title>
        <authorList>
            <person name="Satoh K."/>
            <person name="Arai H."/>
            <person name="Sanzen T."/>
            <person name="Kawaguchi Y."/>
            <person name="Hayashi H."/>
            <person name="Yokobori S."/>
            <person name="Yamagishi A."/>
            <person name="Oono Y."/>
            <person name="Narumi I."/>
        </authorList>
    </citation>
    <scope>NUCLEOTIDE SEQUENCE [LARGE SCALE GENOMIC DNA]</scope>
    <source>
        <strain evidence="5">TR0125</strain>
    </source>
</reference>
<dbReference type="InterPro" id="IPR029061">
    <property type="entry name" value="THDP-binding"/>
</dbReference>
<dbReference type="SUPFAM" id="SSF52518">
    <property type="entry name" value="Thiamin diphosphate-binding fold (THDP-binding)"/>
    <property type="match status" value="1"/>
</dbReference>
<dbReference type="Proteomes" id="UP000236569">
    <property type="component" value="Unassembled WGS sequence"/>
</dbReference>
<organism evidence="4 5">
    <name type="scientific">Deinococcus aerius</name>
    <dbReference type="NCBI Taxonomy" id="200253"/>
    <lineage>
        <taxon>Bacteria</taxon>
        <taxon>Thermotogati</taxon>
        <taxon>Deinococcota</taxon>
        <taxon>Deinococci</taxon>
        <taxon>Deinococcales</taxon>
        <taxon>Deinococcaceae</taxon>
        <taxon>Deinococcus</taxon>
    </lineage>
</organism>
<dbReference type="GO" id="GO:0016831">
    <property type="term" value="F:carboxy-lyase activity"/>
    <property type="evidence" value="ECO:0007669"/>
    <property type="project" value="UniProtKB-KW"/>
</dbReference>
<keyword evidence="2" id="KW-0456">Lyase</keyword>
<evidence type="ECO:0000313" key="4">
    <source>
        <dbReference type="EMBL" id="GBF04729.1"/>
    </source>
</evidence>
<dbReference type="PANTHER" id="PTHR42818">
    <property type="entry name" value="SULFOPYRUVATE DECARBOXYLASE SUBUNIT ALPHA"/>
    <property type="match status" value="1"/>
</dbReference>
<proteinExistence type="predicted"/>
<dbReference type="Pfam" id="PF02775">
    <property type="entry name" value="TPP_enzyme_C"/>
    <property type="match status" value="1"/>
</dbReference>
<evidence type="ECO:0000259" key="3">
    <source>
        <dbReference type="Pfam" id="PF02775"/>
    </source>
</evidence>
<keyword evidence="1" id="KW-0210">Decarboxylase</keyword>
<keyword evidence="5" id="KW-1185">Reference proteome</keyword>
<dbReference type="InterPro" id="IPR051818">
    <property type="entry name" value="TPP_dependent_decarboxylase"/>
</dbReference>
<sequence>MTAVGRDEALLAVVDAANGRDAYVFVGNGNNARAMSSLADRPKNFYMVGSMSLGPSLAAGFAVRSSAPVVVVEGDGNALMGLSGFPVAARAVAGKTPFVHVVLDNKVYETTGAQRTLSDGVDFVRVALGAGYRAAREVGTAEELRAAVEEALASGECTFLYVVTGRDTAAQHPRVPYHPRDIRTQFTAHVRDAASRADA</sequence>
<evidence type="ECO:0000313" key="5">
    <source>
        <dbReference type="Proteomes" id="UP000236569"/>
    </source>
</evidence>
<dbReference type="GO" id="GO:0030976">
    <property type="term" value="F:thiamine pyrophosphate binding"/>
    <property type="evidence" value="ECO:0007669"/>
    <property type="project" value="InterPro"/>
</dbReference>
<evidence type="ECO:0000256" key="1">
    <source>
        <dbReference type="ARBA" id="ARBA00022793"/>
    </source>
</evidence>
<gene>
    <name evidence="4" type="ORF">DAERI_020326</name>
</gene>
<dbReference type="InterPro" id="IPR011766">
    <property type="entry name" value="TPP_enzyme_TPP-bd"/>
</dbReference>
<dbReference type="Gene3D" id="3.40.50.970">
    <property type="match status" value="1"/>
</dbReference>